<evidence type="ECO:0000313" key="3">
    <source>
        <dbReference type="EMBL" id="QEG01954.1"/>
    </source>
</evidence>
<evidence type="ECO:0000259" key="2">
    <source>
        <dbReference type="Pfam" id="PF03795"/>
    </source>
</evidence>
<keyword evidence="4" id="KW-1185">Reference proteome</keyword>
<dbReference type="EMBL" id="CP036264">
    <property type="protein sequence ID" value="QEG01954.1"/>
    <property type="molecule type" value="Genomic_DNA"/>
</dbReference>
<dbReference type="PANTHER" id="PTHR35174:SF3">
    <property type="entry name" value="BLL7171 PROTEIN"/>
    <property type="match status" value="1"/>
</dbReference>
<gene>
    <name evidence="3" type="ORF">Mal15_60350</name>
</gene>
<evidence type="ECO:0000256" key="1">
    <source>
        <dbReference type="ARBA" id="ARBA00007689"/>
    </source>
</evidence>
<dbReference type="RefSeq" id="WP_147870964.1">
    <property type="nucleotide sequence ID" value="NZ_CP036264.1"/>
</dbReference>
<name>A0A5B9MLT0_9BACT</name>
<evidence type="ECO:0000313" key="4">
    <source>
        <dbReference type="Proteomes" id="UP000321353"/>
    </source>
</evidence>
<sequence length="129" mass="14267">MKYMLLIYGDESCWTNDERLECMLESMRISDELQQQGKLISSDPLHSVTTATSLRIRNGHKQVTDGPFAETTEQLGGYYLIDVDNLDEAIAIAARLPPAKKGTIEIRPLFPKPQVGAEGLTDETAEPSA</sequence>
<feature type="domain" description="YCII-related" evidence="2">
    <location>
        <begin position="1"/>
        <end position="111"/>
    </location>
</feature>
<dbReference type="Pfam" id="PF03795">
    <property type="entry name" value="YCII"/>
    <property type="match status" value="1"/>
</dbReference>
<comment type="similarity">
    <text evidence="1">Belongs to the YciI family.</text>
</comment>
<dbReference type="PANTHER" id="PTHR35174">
    <property type="entry name" value="BLL7171 PROTEIN-RELATED"/>
    <property type="match status" value="1"/>
</dbReference>
<dbReference type="InterPro" id="IPR005545">
    <property type="entry name" value="YCII"/>
</dbReference>
<dbReference type="Gene3D" id="3.30.70.1060">
    <property type="entry name" value="Dimeric alpha+beta barrel"/>
    <property type="match status" value="1"/>
</dbReference>
<organism evidence="3 4">
    <name type="scientific">Stieleria maiorica</name>
    <dbReference type="NCBI Taxonomy" id="2795974"/>
    <lineage>
        <taxon>Bacteria</taxon>
        <taxon>Pseudomonadati</taxon>
        <taxon>Planctomycetota</taxon>
        <taxon>Planctomycetia</taxon>
        <taxon>Pirellulales</taxon>
        <taxon>Pirellulaceae</taxon>
        <taxon>Stieleria</taxon>
    </lineage>
</organism>
<dbReference type="Proteomes" id="UP000321353">
    <property type="component" value="Chromosome"/>
</dbReference>
<dbReference type="KEGG" id="smam:Mal15_60350"/>
<accession>A0A5B9MLT0</accession>
<reference evidence="3 4" key="1">
    <citation type="submission" date="2019-02" db="EMBL/GenBank/DDBJ databases">
        <title>Planctomycetal bacteria perform biofilm scaping via a novel small molecule.</title>
        <authorList>
            <person name="Jeske O."/>
            <person name="Boedeker C."/>
            <person name="Wiegand S."/>
            <person name="Breitling P."/>
            <person name="Kallscheuer N."/>
            <person name="Jogler M."/>
            <person name="Rohde M."/>
            <person name="Petersen J."/>
            <person name="Medema M.H."/>
            <person name="Surup F."/>
            <person name="Jogler C."/>
        </authorList>
    </citation>
    <scope>NUCLEOTIDE SEQUENCE [LARGE SCALE GENOMIC DNA]</scope>
    <source>
        <strain evidence="3 4">Mal15</strain>
    </source>
</reference>
<protein>
    <submittedName>
        <fullName evidence="3">YCII-related domain protein</fullName>
    </submittedName>
</protein>
<dbReference type="AlphaFoldDB" id="A0A5B9MLT0"/>
<dbReference type="SUPFAM" id="SSF54909">
    <property type="entry name" value="Dimeric alpha+beta barrel"/>
    <property type="match status" value="1"/>
</dbReference>
<dbReference type="InterPro" id="IPR011008">
    <property type="entry name" value="Dimeric_a/b-barrel"/>
</dbReference>
<proteinExistence type="inferred from homology"/>